<dbReference type="SUPFAM" id="SSF51735">
    <property type="entry name" value="NAD(P)-binding Rossmann-fold domains"/>
    <property type="match status" value="1"/>
</dbReference>
<evidence type="ECO:0000256" key="9">
    <source>
        <dbReference type="ARBA" id="ARBA00023053"/>
    </source>
</evidence>
<feature type="domain" description="Aspartate/homoserine dehydrogenase NAD-binding" evidence="17">
    <location>
        <begin position="7"/>
        <end position="126"/>
    </location>
</feature>
<dbReference type="RefSeq" id="WP_035132066.1">
    <property type="nucleotide sequence ID" value="NZ_JPMD01000017.1"/>
</dbReference>
<evidence type="ECO:0000256" key="8">
    <source>
        <dbReference type="ARBA" id="ARBA00023002"/>
    </source>
</evidence>
<dbReference type="Pfam" id="PF00742">
    <property type="entry name" value="Homoserine_dh"/>
    <property type="match status" value="1"/>
</dbReference>
<keyword evidence="9" id="KW-0915">Sodium</keyword>
<comment type="catalytic activity">
    <reaction evidence="11">
        <text>L-homoserine + NADP(+) = L-aspartate 4-semialdehyde + NADPH + H(+)</text>
        <dbReference type="Rhea" id="RHEA:15761"/>
        <dbReference type="ChEBI" id="CHEBI:15378"/>
        <dbReference type="ChEBI" id="CHEBI:57476"/>
        <dbReference type="ChEBI" id="CHEBI:57783"/>
        <dbReference type="ChEBI" id="CHEBI:58349"/>
        <dbReference type="ChEBI" id="CHEBI:537519"/>
        <dbReference type="EC" id="1.1.1.3"/>
    </reaction>
    <physiologicalReaction direction="right-to-left" evidence="11">
        <dbReference type="Rhea" id="RHEA:15763"/>
    </physiologicalReaction>
</comment>
<feature type="binding site" evidence="13">
    <location>
        <begin position="6"/>
        <end position="13"/>
    </location>
    <ligand>
        <name>NADP(+)</name>
        <dbReference type="ChEBI" id="CHEBI:58349"/>
    </ligand>
</feature>
<evidence type="ECO:0000256" key="2">
    <source>
        <dbReference type="ARBA" id="ARBA00005062"/>
    </source>
</evidence>
<keyword evidence="7 14" id="KW-0791">Threonine biosynthesis</keyword>
<evidence type="ECO:0000259" key="16">
    <source>
        <dbReference type="Pfam" id="PF00742"/>
    </source>
</evidence>
<accession>A0A084JCX6</accession>
<dbReference type="AlphaFoldDB" id="A0A084JCX6"/>
<dbReference type="Gene3D" id="3.30.360.10">
    <property type="entry name" value="Dihydrodipicolinate Reductase, domain 2"/>
    <property type="match status" value="1"/>
</dbReference>
<evidence type="ECO:0000313" key="19">
    <source>
        <dbReference type="Proteomes" id="UP000028542"/>
    </source>
</evidence>
<dbReference type="NCBIfam" id="NF004976">
    <property type="entry name" value="PRK06349.1"/>
    <property type="match status" value="1"/>
</dbReference>
<evidence type="ECO:0000256" key="7">
    <source>
        <dbReference type="ARBA" id="ARBA00022697"/>
    </source>
</evidence>
<evidence type="ECO:0000256" key="14">
    <source>
        <dbReference type="RuleBase" id="RU000579"/>
    </source>
</evidence>
<dbReference type="GO" id="GO:0009088">
    <property type="term" value="P:threonine biosynthetic process"/>
    <property type="evidence" value="ECO:0007669"/>
    <property type="project" value="UniProtKB-UniPathway"/>
</dbReference>
<evidence type="ECO:0000259" key="17">
    <source>
        <dbReference type="Pfam" id="PF03447"/>
    </source>
</evidence>
<reference evidence="18 19" key="1">
    <citation type="submission" date="2014-07" db="EMBL/GenBank/DDBJ databases">
        <title>Draft genome of Clostridium sulfidigenes 113A isolated from sediments associated with methane hydrate from Krishna Godavari basin.</title>
        <authorList>
            <person name="Honkalas V.S."/>
            <person name="Dabir A.P."/>
            <person name="Arora P."/>
            <person name="Dhakephalkar P.K."/>
        </authorList>
    </citation>
    <scope>NUCLEOTIDE SEQUENCE [LARGE SCALE GENOMIC DNA]</scope>
    <source>
        <strain evidence="18 19">113A</strain>
    </source>
</reference>
<keyword evidence="8 14" id="KW-0560">Oxidoreductase</keyword>
<dbReference type="Pfam" id="PF03447">
    <property type="entry name" value="NAD_binding_3"/>
    <property type="match status" value="1"/>
</dbReference>
<dbReference type="PANTHER" id="PTHR43331:SF1">
    <property type="entry name" value="HOMOSERINE DEHYDROGENASE"/>
    <property type="match status" value="1"/>
</dbReference>
<evidence type="ECO:0000256" key="3">
    <source>
        <dbReference type="ARBA" id="ARBA00006753"/>
    </source>
</evidence>
<dbReference type="GO" id="GO:0050661">
    <property type="term" value="F:NADP binding"/>
    <property type="evidence" value="ECO:0007669"/>
    <property type="project" value="InterPro"/>
</dbReference>
<keyword evidence="6 14" id="KW-0028">Amino-acid biosynthesis</keyword>
<sequence>MNIGLLGFGTVGTGVYEIIYKRKRIFRTLVGDELSISKILIKDINKDRSIKECKNKLTDNPYFILDDPDIDIVIEAIGGIKEAYEYIKYALIKGKHVITANKAVVARHMKELIDLANKNKRAFLYEASVAGGVPIVKPLKQQVTLNDIKEINSILNGTSNFILSKMIKENLDFSQALDIAQKLGYAEADPTDDIDGYDVRRKLAILSTIAFKREIKEEDIYCRGIRTIKAVDIKAIKELGYTVKLLAKALFNENNYYLSVEPNILSKDSFYAKVEDANNLVSIIGNDIGELKFYGAGAGKLPTANAVVSDVLDIIYNNYGSCGINQEEDKLCNNTDLVKDIYYIRISPKYGLNEKVLNLIKEEKIVDKIIKTGENIIFTSKDIDYVKISRFISNIKNFINDEFYAVIR</sequence>
<keyword evidence="10 14" id="KW-0486">Methionine biosynthesis</keyword>
<dbReference type="SUPFAM" id="SSF55347">
    <property type="entry name" value="Glyceraldehyde-3-phosphate dehydrogenase-like, C-terminal domain"/>
    <property type="match status" value="1"/>
</dbReference>
<evidence type="ECO:0000256" key="10">
    <source>
        <dbReference type="ARBA" id="ARBA00023167"/>
    </source>
</evidence>
<evidence type="ECO:0000256" key="1">
    <source>
        <dbReference type="ARBA" id="ARBA00005056"/>
    </source>
</evidence>
<dbReference type="GO" id="GO:0009086">
    <property type="term" value="P:methionine biosynthetic process"/>
    <property type="evidence" value="ECO:0007669"/>
    <property type="project" value="UniProtKB-KW"/>
</dbReference>
<evidence type="ECO:0000313" key="18">
    <source>
        <dbReference type="EMBL" id="KEZ86810.1"/>
    </source>
</evidence>
<dbReference type="STRING" id="318464.IO99_07985"/>
<evidence type="ECO:0000256" key="11">
    <source>
        <dbReference type="ARBA" id="ARBA00048841"/>
    </source>
</evidence>
<dbReference type="UniPathway" id="UPA00050">
    <property type="reaction ID" value="UER00063"/>
</dbReference>
<evidence type="ECO:0000256" key="4">
    <source>
        <dbReference type="ARBA" id="ARBA00013213"/>
    </source>
</evidence>
<evidence type="ECO:0000256" key="13">
    <source>
        <dbReference type="PIRSR" id="PIRSR000098-2"/>
    </source>
</evidence>
<dbReference type="FunFam" id="3.30.360.10:FF:000005">
    <property type="entry name" value="Homoserine dehydrogenase"/>
    <property type="match status" value="1"/>
</dbReference>
<dbReference type="Gene3D" id="3.40.50.720">
    <property type="entry name" value="NAD(P)-binding Rossmann-like Domain"/>
    <property type="match status" value="1"/>
</dbReference>
<keyword evidence="19" id="KW-1185">Reference proteome</keyword>
<comment type="pathway">
    <text evidence="2 14">Amino-acid biosynthesis; L-methionine biosynthesis via de novo pathway; L-homoserine from L-aspartate: step 3/3.</text>
</comment>
<dbReference type="GO" id="GO:0004412">
    <property type="term" value="F:homoserine dehydrogenase activity"/>
    <property type="evidence" value="ECO:0007669"/>
    <property type="project" value="UniProtKB-EC"/>
</dbReference>
<dbReference type="InterPro" id="IPR016204">
    <property type="entry name" value="HDH"/>
</dbReference>
<dbReference type="PIRSF" id="PIRSF000098">
    <property type="entry name" value="Homoser_dehydrog"/>
    <property type="match status" value="1"/>
</dbReference>
<protein>
    <recommendedName>
        <fullName evidence="5 14">Homoserine dehydrogenase</fullName>
        <ecNumber evidence="4 14">1.1.1.3</ecNumber>
    </recommendedName>
</protein>
<feature type="binding site" evidence="13">
    <location>
        <position position="102"/>
    </location>
    <ligand>
        <name>NADPH</name>
        <dbReference type="ChEBI" id="CHEBI:57783"/>
    </ligand>
</feature>
<comment type="similarity">
    <text evidence="3 15">Belongs to the homoserine dehydrogenase family.</text>
</comment>
<dbReference type="UniPathway" id="UPA00051">
    <property type="reaction ID" value="UER00465"/>
</dbReference>
<dbReference type="InterPro" id="IPR001342">
    <property type="entry name" value="HDH_cat"/>
</dbReference>
<evidence type="ECO:0000256" key="15">
    <source>
        <dbReference type="RuleBase" id="RU004171"/>
    </source>
</evidence>
<dbReference type="Proteomes" id="UP000028542">
    <property type="component" value="Unassembled WGS sequence"/>
</dbReference>
<feature type="domain" description="Homoserine dehydrogenase catalytic" evidence="16">
    <location>
        <begin position="134"/>
        <end position="312"/>
    </location>
</feature>
<proteinExistence type="inferred from homology"/>
<evidence type="ECO:0000256" key="6">
    <source>
        <dbReference type="ARBA" id="ARBA00022605"/>
    </source>
</evidence>
<dbReference type="eggNOG" id="COG0460">
    <property type="taxonomic scope" value="Bacteria"/>
</dbReference>
<keyword evidence="13 14" id="KW-0521">NADP</keyword>
<feature type="active site" description="Proton donor" evidence="12">
    <location>
        <position position="202"/>
    </location>
</feature>
<dbReference type="InterPro" id="IPR019811">
    <property type="entry name" value="HDH_CS"/>
</dbReference>
<dbReference type="InterPro" id="IPR005106">
    <property type="entry name" value="Asp/hSer_DH_NAD-bd"/>
</dbReference>
<comment type="pathway">
    <text evidence="1 14">Amino-acid biosynthesis; L-threonine biosynthesis; L-threonine from L-aspartate: step 3/5.</text>
</comment>
<dbReference type="InterPro" id="IPR036291">
    <property type="entry name" value="NAD(P)-bd_dom_sf"/>
</dbReference>
<dbReference type="PANTHER" id="PTHR43331">
    <property type="entry name" value="HOMOSERINE DEHYDROGENASE"/>
    <property type="match status" value="1"/>
</dbReference>
<dbReference type="EC" id="1.1.1.3" evidence="4 14"/>
<feature type="binding site" evidence="13">
    <location>
        <position position="187"/>
    </location>
    <ligand>
        <name>L-homoserine</name>
        <dbReference type="ChEBI" id="CHEBI:57476"/>
    </ligand>
</feature>
<evidence type="ECO:0000256" key="12">
    <source>
        <dbReference type="PIRSR" id="PIRSR000098-1"/>
    </source>
</evidence>
<organism evidence="18 19">
    <name type="scientific">Clostridium sulfidigenes</name>
    <dbReference type="NCBI Taxonomy" id="318464"/>
    <lineage>
        <taxon>Bacteria</taxon>
        <taxon>Bacillati</taxon>
        <taxon>Bacillota</taxon>
        <taxon>Clostridia</taxon>
        <taxon>Eubacteriales</taxon>
        <taxon>Clostridiaceae</taxon>
        <taxon>Clostridium</taxon>
    </lineage>
</organism>
<comment type="caution">
    <text evidence="18">The sequence shown here is derived from an EMBL/GenBank/DDBJ whole genome shotgun (WGS) entry which is preliminary data.</text>
</comment>
<dbReference type="Gene3D" id="3.30.70.260">
    <property type="match status" value="1"/>
</dbReference>
<evidence type="ECO:0000256" key="5">
    <source>
        <dbReference type="ARBA" id="ARBA00013376"/>
    </source>
</evidence>
<name>A0A084JCX6_9CLOT</name>
<gene>
    <name evidence="18" type="ORF">IO99_07985</name>
</gene>
<dbReference type="EMBL" id="JPMD01000017">
    <property type="protein sequence ID" value="KEZ86810.1"/>
    <property type="molecule type" value="Genomic_DNA"/>
</dbReference>
<dbReference type="PROSITE" id="PS01042">
    <property type="entry name" value="HOMOSER_DHGENASE"/>
    <property type="match status" value="1"/>
</dbReference>